<feature type="domain" description="MATH" evidence="2">
    <location>
        <begin position="328"/>
        <end position="462"/>
    </location>
</feature>
<protein>
    <submittedName>
        <fullName evidence="4">TNF receptor-associated factor 5-like</fullName>
    </submittedName>
</protein>
<dbReference type="SUPFAM" id="SSF49599">
    <property type="entry name" value="TRAF domain-like"/>
    <property type="match status" value="1"/>
</dbReference>
<accession>A0ABM4DC80</accession>
<dbReference type="GeneID" id="136089846"/>
<dbReference type="Proteomes" id="UP001652625">
    <property type="component" value="Chromosome 13"/>
</dbReference>
<keyword evidence="3" id="KW-1185">Reference proteome</keyword>
<dbReference type="Gene3D" id="2.60.210.10">
    <property type="entry name" value="Apoptosis, Tumor Necrosis Factor Receptor Associated Protein 2, Chain A"/>
    <property type="match status" value="1"/>
</dbReference>
<proteinExistence type="predicted"/>
<dbReference type="InterPro" id="IPR008974">
    <property type="entry name" value="TRAF-like"/>
</dbReference>
<feature type="coiled-coil region" evidence="1">
    <location>
        <begin position="6"/>
        <end position="57"/>
    </location>
</feature>
<reference evidence="4" key="1">
    <citation type="submission" date="2025-08" db="UniProtKB">
        <authorList>
            <consortium name="RefSeq"/>
        </authorList>
    </citation>
    <scope>IDENTIFICATION</scope>
</reference>
<sequence length="463" mass="55853">MEELTEEDYEKYLEQLVQEMDEEESDFIEELKSQMLEEEVEKEVEEIEKEIHEIFNEMDWEQYILDVINKMDNLPELYFKHNNENYEDMFPGFGDVFEEQLIKKMADNIYPCCFCDKEFSAEELLNYQTDCSTEQYSYECFTCKKKVQDLLNHECDYEFLDIQKICFLCNTKVDDQDYYEHSVICFRYYKEQQNRNLNHIIQEEKKNLNYLNLSINQIMNRMKSLQEITTKQIVDSKEKDQEIKNLKEENVKLHQTLAEMNKEMAELKSLFCDNMMVLANQQDTEHLKQEITKLYQILEENSTEFLALKKSIQQPKEVKVIQHIFNDTQIIKLDQMNLRLLSDEPFYTEPVYTSEGYRYRIKVYTRRIDVNKLAIYFQLLRGDLDDTLKWPLTKNVNLTLRDKDKFFTRTTTNNNYLQLIDDSSFDKPTTEYNVAVGYKNFISYEELKQFIINNHLFITITIE</sequence>
<feature type="coiled-coil region" evidence="1">
    <location>
        <begin position="236"/>
        <end position="270"/>
    </location>
</feature>
<dbReference type="PROSITE" id="PS50144">
    <property type="entry name" value="MATH"/>
    <property type="match status" value="1"/>
</dbReference>
<evidence type="ECO:0000313" key="3">
    <source>
        <dbReference type="Proteomes" id="UP001652625"/>
    </source>
</evidence>
<dbReference type="InterPro" id="IPR002083">
    <property type="entry name" value="MATH/TRAF_dom"/>
</dbReference>
<organism evidence="3 4">
    <name type="scientific">Hydra vulgaris</name>
    <name type="common">Hydra</name>
    <name type="synonym">Hydra attenuata</name>
    <dbReference type="NCBI Taxonomy" id="6087"/>
    <lineage>
        <taxon>Eukaryota</taxon>
        <taxon>Metazoa</taxon>
        <taxon>Cnidaria</taxon>
        <taxon>Hydrozoa</taxon>
        <taxon>Hydroidolina</taxon>
        <taxon>Anthoathecata</taxon>
        <taxon>Aplanulata</taxon>
        <taxon>Hydridae</taxon>
        <taxon>Hydra</taxon>
    </lineage>
</organism>
<evidence type="ECO:0000313" key="4">
    <source>
        <dbReference type="RefSeq" id="XP_065672008.1"/>
    </source>
</evidence>
<dbReference type="InterPro" id="IPR049342">
    <property type="entry name" value="TRAF1-6_MATH_dom"/>
</dbReference>
<name>A0ABM4DC80_HYDVU</name>
<evidence type="ECO:0000259" key="2">
    <source>
        <dbReference type="PROSITE" id="PS50144"/>
    </source>
</evidence>
<keyword evidence="1" id="KW-0175">Coiled coil</keyword>
<dbReference type="Pfam" id="PF21355">
    <property type="entry name" value="TRAF-mep_MATH"/>
    <property type="match status" value="1"/>
</dbReference>
<dbReference type="RefSeq" id="XP_065672008.1">
    <property type="nucleotide sequence ID" value="XM_065815936.1"/>
</dbReference>
<gene>
    <name evidence="4" type="primary">LOC136089846</name>
</gene>
<evidence type="ECO:0000256" key="1">
    <source>
        <dbReference type="SAM" id="Coils"/>
    </source>
</evidence>